<reference evidence="4" key="2">
    <citation type="journal article" date="2024" name="Plant">
        <title>Genomic evolution and insights into agronomic trait innovations of Sesamum species.</title>
        <authorList>
            <person name="Miao H."/>
            <person name="Wang L."/>
            <person name="Qu L."/>
            <person name="Liu H."/>
            <person name="Sun Y."/>
            <person name="Le M."/>
            <person name="Wang Q."/>
            <person name="Wei S."/>
            <person name="Zheng Y."/>
            <person name="Lin W."/>
            <person name="Duan Y."/>
            <person name="Cao H."/>
            <person name="Xiong S."/>
            <person name="Wang X."/>
            <person name="Wei L."/>
            <person name="Li C."/>
            <person name="Ma Q."/>
            <person name="Ju M."/>
            <person name="Zhao R."/>
            <person name="Li G."/>
            <person name="Mu C."/>
            <person name="Tian Q."/>
            <person name="Mei H."/>
            <person name="Zhang T."/>
            <person name="Gao T."/>
            <person name="Zhang H."/>
        </authorList>
    </citation>
    <scope>NUCLEOTIDE SEQUENCE</scope>
    <source>
        <strain evidence="4">3651</strain>
    </source>
</reference>
<dbReference type="Pfam" id="PF21365">
    <property type="entry name" value="Glyco_hydro_31_3rd"/>
    <property type="match status" value="1"/>
</dbReference>
<evidence type="ECO:0000259" key="3">
    <source>
        <dbReference type="Pfam" id="PF21365"/>
    </source>
</evidence>
<dbReference type="InterPro" id="IPR002885">
    <property type="entry name" value="PPR_rpt"/>
</dbReference>
<dbReference type="Pfam" id="PF01535">
    <property type="entry name" value="PPR"/>
    <property type="match status" value="2"/>
</dbReference>
<dbReference type="InterPro" id="IPR013780">
    <property type="entry name" value="Glyco_hydro_b"/>
</dbReference>
<comment type="caution">
    <text evidence="4">The sequence shown here is derived from an EMBL/GenBank/DDBJ whole genome shotgun (WGS) entry which is preliminary data.</text>
</comment>
<keyword evidence="5" id="KW-1185">Reference proteome</keyword>
<evidence type="ECO:0000313" key="5">
    <source>
        <dbReference type="Proteomes" id="UP001293254"/>
    </source>
</evidence>
<dbReference type="PANTHER" id="PTHR46959:SF2">
    <property type="entry name" value="SULFOQUINOVOSIDASE"/>
    <property type="match status" value="1"/>
</dbReference>
<dbReference type="PANTHER" id="PTHR46959">
    <property type="entry name" value="SULFOQUINOVOSIDASE"/>
    <property type="match status" value="1"/>
</dbReference>
<keyword evidence="1" id="KW-0677">Repeat</keyword>
<dbReference type="Proteomes" id="UP001293254">
    <property type="component" value="Unassembled WGS sequence"/>
</dbReference>
<gene>
    <name evidence="4" type="ORF">Salat_2931600</name>
</gene>
<dbReference type="SUPFAM" id="SSF51011">
    <property type="entry name" value="Glycosyl hydrolase domain"/>
    <property type="match status" value="1"/>
</dbReference>
<dbReference type="EMBL" id="JACGWO010000013">
    <property type="protein sequence ID" value="KAK4412844.1"/>
    <property type="molecule type" value="Genomic_DNA"/>
</dbReference>
<sequence length="227" mass="25989">MEVFLNMNMRTTVTWNSILAGFSSKPGKLKEAEDLFNKIPEPDTVSYNVMLGCYFKNAAVEAAKDFFLRIPVKDIASWNTMISGAGGNESTTYARSPFYMKSKMRSVYLEGYNYSVFDLTKHDAVQIQDWVGKGRWLSGHNYLAGLGRTKDKASEKGLPVCRHLFLHYPGDEYAQRLTYEQFLVGTEMLVVPVLDKGKEVVKGLFPRRREMFVEAYLDRKTTLQTRF</sequence>
<organism evidence="4 5">
    <name type="scientific">Sesamum alatum</name>
    <dbReference type="NCBI Taxonomy" id="300844"/>
    <lineage>
        <taxon>Eukaryota</taxon>
        <taxon>Viridiplantae</taxon>
        <taxon>Streptophyta</taxon>
        <taxon>Embryophyta</taxon>
        <taxon>Tracheophyta</taxon>
        <taxon>Spermatophyta</taxon>
        <taxon>Magnoliopsida</taxon>
        <taxon>eudicotyledons</taxon>
        <taxon>Gunneridae</taxon>
        <taxon>Pentapetalae</taxon>
        <taxon>asterids</taxon>
        <taxon>lamiids</taxon>
        <taxon>Lamiales</taxon>
        <taxon>Pedaliaceae</taxon>
        <taxon>Sesamum</taxon>
    </lineage>
</organism>
<feature type="domain" description="Glycosyl hydrolase family 31 C-terminal" evidence="3">
    <location>
        <begin position="157"/>
        <end position="212"/>
    </location>
</feature>
<dbReference type="InterPro" id="IPR048395">
    <property type="entry name" value="Glyco_hydro_31_C"/>
</dbReference>
<evidence type="ECO:0000256" key="1">
    <source>
        <dbReference type="ARBA" id="ARBA00022737"/>
    </source>
</evidence>
<accession>A0AAE1XK30</accession>
<feature type="repeat" description="PPR" evidence="2">
    <location>
        <begin position="11"/>
        <end position="46"/>
    </location>
</feature>
<reference evidence="4" key="1">
    <citation type="submission" date="2020-06" db="EMBL/GenBank/DDBJ databases">
        <authorList>
            <person name="Li T."/>
            <person name="Hu X."/>
            <person name="Zhang T."/>
            <person name="Song X."/>
            <person name="Zhang H."/>
            <person name="Dai N."/>
            <person name="Sheng W."/>
            <person name="Hou X."/>
            <person name="Wei L."/>
        </authorList>
    </citation>
    <scope>NUCLEOTIDE SEQUENCE</scope>
    <source>
        <strain evidence="4">3651</strain>
        <tissue evidence="4">Leaf</tissue>
    </source>
</reference>
<protein>
    <recommendedName>
        <fullName evidence="3">Glycosyl hydrolase family 31 C-terminal domain-containing protein</fullName>
    </recommendedName>
</protein>
<dbReference type="Gene3D" id="1.25.40.10">
    <property type="entry name" value="Tetratricopeptide repeat domain"/>
    <property type="match status" value="1"/>
</dbReference>
<dbReference type="InterPro" id="IPR052990">
    <property type="entry name" value="Sulfoquinovosidase_GH31"/>
</dbReference>
<dbReference type="AlphaFoldDB" id="A0AAE1XK30"/>
<proteinExistence type="predicted"/>
<name>A0AAE1XK30_9LAMI</name>
<evidence type="ECO:0000313" key="4">
    <source>
        <dbReference type="EMBL" id="KAK4412844.1"/>
    </source>
</evidence>
<evidence type="ECO:0000256" key="2">
    <source>
        <dbReference type="PROSITE-ProRule" id="PRU00708"/>
    </source>
</evidence>
<dbReference type="PROSITE" id="PS51375">
    <property type="entry name" value="PPR"/>
    <property type="match status" value="1"/>
</dbReference>
<dbReference type="Gene3D" id="2.60.40.1180">
    <property type="entry name" value="Golgi alpha-mannosidase II"/>
    <property type="match status" value="1"/>
</dbReference>
<dbReference type="Gene3D" id="2.60.40.1760">
    <property type="entry name" value="glycosyl hydrolase (family 31)"/>
    <property type="match status" value="1"/>
</dbReference>
<dbReference type="InterPro" id="IPR011990">
    <property type="entry name" value="TPR-like_helical_dom_sf"/>
</dbReference>